<comment type="caution">
    <text evidence="2">The sequence shown here is derived from an EMBL/GenBank/DDBJ whole genome shotgun (WGS) entry which is preliminary data.</text>
</comment>
<accession>A0AAV0WQI4</accession>
<feature type="region of interest" description="Disordered" evidence="1">
    <location>
        <begin position="145"/>
        <end position="316"/>
    </location>
</feature>
<evidence type="ECO:0000313" key="3">
    <source>
        <dbReference type="Proteomes" id="UP001160148"/>
    </source>
</evidence>
<feature type="region of interest" description="Disordered" evidence="1">
    <location>
        <begin position="78"/>
        <end position="125"/>
    </location>
</feature>
<feature type="compositionally biased region" description="Polar residues" evidence="1">
    <location>
        <begin position="300"/>
        <end position="309"/>
    </location>
</feature>
<sequence length="448" mass="50052">MYFDGNSNGSFRAPYYQSADYQTRYPAYLRPVAAPPPVTINSHNALYPRWYGVRKMATTEYRSDATKFSFSDSAGLKPEATTAVTSKKRKSARKQRRRSRKVAVVDGLDHERPYPPPSPVDEHHSLRDITPASLYLASSSPSAENHLLRDITPPPPSVASRSPSAEDHSLQDITSTPVSLVSRTSSADNHSLQDITPTPLSLIPHSPPAEEYNGDSYHTRMTHISKPPSISESRPSSPSRLLSAPSTDQTIHTNLSLQRRRAGEEDHPLRYLKNSSTVPPPPPPPPPPADEEDFPPRGFTPTNVYFQTQLPPPPADEEDNEIININLPSPRASGDSPLCPVELLKRTAKRFKLECERRRKTTMIQNEKAQARNIAEQAKHVVMAAKRGWSYDGDHPKGVTWTDDEEPSTIVRLPEYAELERLGLGKYDSDGCWVPSSTRLKKRFLSLR</sequence>
<dbReference type="AlphaFoldDB" id="A0AAV0WQI4"/>
<organism evidence="2 3">
    <name type="scientific">Macrosiphum euphorbiae</name>
    <name type="common">potato aphid</name>
    <dbReference type="NCBI Taxonomy" id="13131"/>
    <lineage>
        <taxon>Eukaryota</taxon>
        <taxon>Metazoa</taxon>
        <taxon>Ecdysozoa</taxon>
        <taxon>Arthropoda</taxon>
        <taxon>Hexapoda</taxon>
        <taxon>Insecta</taxon>
        <taxon>Pterygota</taxon>
        <taxon>Neoptera</taxon>
        <taxon>Paraneoptera</taxon>
        <taxon>Hemiptera</taxon>
        <taxon>Sternorrhyncha</taxon>
        <taxon>Aphidomorpha</taxon>
        <taxon>Aphidoidea</taxon>
        <taxon>Aphididae</taxon>
        <taxon>Macrosiphini</taxon>
        <taxon>Macrosiphum</taxon>
    </lineage>
</organism>
<name>A0AAV0WQI4_9HEMI</name>
<keyword evidence="3" id="KW-1185">Reference proteome</keyword>
<feature type="compositionally biased region" description="Basic residues" evidence="1">
    <location>
        <begin position="86"/>
        <end position="101"/>
    </location>
</feature>
<gene>
    <name evidence="2" type="ORF">MEUPH1_LOCUS13552</name>
</gene>
<evidence type="ECO:0000256" key="1">
    <source>
        <dbReference type="SAM" id="MobiDB-lite"/>
    </source>
</evidence>
<reference evidence="2 3" key="1">
    <citation type="submission" date="2023-01" db="EMBL/GenBank/DDBJ databases">
        <authorList>
            <person name="Whitehead M."/>
        </authorList>
    </citation>
    <scope>NUCLEOTIDE SEQUENCE [LARGE SCALE GENOMIC DNA]</scope>
</reference>
<feature type="compositionally biased region" description="Polar residues" evidence="1">
    <location>
        <begin position="171"/>
        <end position="199"/>
    </location>
</feature>
<evidence type="ECO:0000313" key="2">
    <source>
        <dbReference type="EMBL" id="CAI6357988.1"/>
    </source>
</evidence>
<feature type="compositionally biased region" description="Polar residues" evidence="1">
    <location>
        <begin position="247"/>
        <end position="257"/>
    </location>
</feature>
<feature type="compositionally biased region" description="Low complexity" evidence="1">
    <location>
        <begin position="224"/>
        <end position="246"/>
    </location>
</feature>
<proteinExistence type="predicted"/>
<protein>
    <submittedName>
        <fullName evidence="2">Uncharacterized protein</fullName>
    </submittedName>
</protein>
<dbReference type="EMBL" id="CARXXK010000002">
    <property type="protein sequence ID" value="CAI6357988.1"/>
    <property type="molecule type" value="Genomic_DNA"/>
</dbReference>
<dbReference type="Proteomes" id="UP001160148">
    <property type="component" value="Unassembled WGS sequence"/>
</dbReference>
<feature type="compositionally biased region" description="Pro residues" evidence="1">
    <location>
        <begin position="278"/>
        <end position="288"/>
    </location>
</feature>